<dbReference type="InterPro" id="IPR050116">
    <property type="entry name" value="DNA_polymerase-Y"/>
</dbReference>
<feature type="binding site" evidence="16">
    <location>
        <position position="40"/>
    </location>
    <ligand>
        <name>Mg(2+)</name>
        <dbReference type="ChEBI" id="CHEBI:18420"/>
    </ligand>
</feature>
<feature type="site" description="Substrate discrimination" evidence="16">
    <location>
        <position position="45"/>
    </location>
</feature>
<gene>
    <name evidence="16" type="primary">dinB</name>
    <name evidence="18" type="ORF">FOF52_02265</name>
</gene>
<dbReference type="NCBIfam" id="NF003015">
    <property type="entry name" value="PRK03858.1"/>
    <property type="match status" value="1"/>
</dbReference>
<organism evidence="18 19">
    <name type="scientific">Thermobifida alba</name>
    <name type="common">Thermomonospora alba</name>
    <dbReference type="NCBI Taxonomy" id="53522"/>
    <lineage>
        <taxon>Bacteria</taxon>
        <taxon>Bacillati</taxon>
        <taxon>Actinomycetota</taxon>
        <taxon>Actinomycetes</taxon>
        <taxon>Streptosporangiales</taxon>
        <taxon>Nocardiopsidaceae</taxon>
        <taxon>Thermobifida</taxon>
    </lineage>
</organism>
<keyword evidence="6 16" id="KW-0548">Nucleotidyltransferase</keyword>
<dbReference type="SUPFAM" id="SSF56672">
    <property type="entry name" value="DNA/RNA polymerases"/>
    <property type="match status" value="1"/>
</dbReference>
<keyword evidence="3 16" id="KW-0515">Mutator protein</keyword>
<keyword evidence="5 16" id="KW-0808">Transferase</keyword>
<protein>
    <recommendedName>
        <fullName evidence="16">DNA polymerase IV</fullName>
        <shortName evidence="16">Pol IV</shortName>
        <ecNumber evidence="16">2.7.7.7</ecNumber>
    </recommendedName>
</protein>
<keyword evidence="12 16" id="KW-0238">DNA-binding</keyword>
<dbReference type="Proteomes" id="UP000832041">
    <property type="component" value="Chromosome"/>
</dbReference>
<evidence type="ECO:0000256" key="3">
    <source>
        <dbReference type="ARBA" id="ARBA00022457"/>
    </source>
</evidence>
<evidence type="ECO:0000259" key="17">
    <source>
        <dbReference type="PROSITE" id="PS50173"/>
    </source>
</evidence>
<dbReference type="EC" id="2.7.7.7" evidence="16"/>
<keyword evidence="8 16" id="KW-0479">Metal-binding</keyword>
<dbReference type="EMBL" id="CP051627">
    <property type="protein sequence ID" value="UPT19935.1"/>
    <property type="molecule type" value="Genomic_DNA"/>
</dbReference>
<evidence type="ECO:0000256" key="11">
    <source>
        <dbReference type="ARBA" id="ARBA00022932"/>
    </source>
</evidence>
<evidence type="ECO:0000256" key="4">
    <source>
        <dbReference type="ARBA" id="ARBA00022490"/>
    </source>
</evidence>
<dbReference type="PANTHER" id="PTHR11076">
    <property type="entry name" value="DNA REPAIR POLYMERASE UMUC / TRANSFERASE FAMILY MEMBER"/>
    <property type="match status" value="1"/>
</dbReference>
<evidence type="ECO:0000256" key="14">
    <source>
        <dbReference type="ARBA" id="ARBA00025589"/>
    </source>
</evidence>
<dbReference type="InterPro" id="IPR043128">
    <property type="entry name" value="Rev_trsase/Diguanyl_cyclase"/>
</dbReference>
<evidence type="ECO:0000256" key="9">
    <source>
        <dbReference type="ARBA" id="ARBA00022763"/>
    </source>
</evidence>
<reference evidence="18 19" key="1">
    <citation type="submission" date="2020-04" db="EMBL/GenBank/DDBJ databases">
        <title>Thermobifida alba genome sequencing and assembly.</title>
        <authorList>
            <person name="Luzics S."/>
            <person name="Horvath B."/>
            <person name="Nagy I."/>
            <person name="Toth A."/>
            <person name="Nagy I."/>
            <person name="Kukolya J."/>
        </authorList>
    </citation>
    <scope>NUCLEOTIDE SEQUENCE [LARGE SCALE GENOMIC DNA]</scope>
    <source>
        <strain evidence="18 19">DSM 43795</strain>
    </source>
</reference>
<dbReference type="InterPro" id="IPR022880">
    <property type="entry name" value="DNApol_IV"/>
</dbReference>
<evidence type="ECO:0000256" key="16">
    <source>
        <dbReference type="HAMAP-Rule" id="MF_01113"/>
    </source>
</evidence>
<dbReference type="Pfam" id="PF11799">
    <property type="entry name" value="IMS_C"/>
    <property type="match status" value="1"/>
</dbReference>
<comment type="cofactor">
    <cofactor evidence="16">
        <name>Mg(2+)</name>
        <dbReference type="ChEBI" id="CHEBI:18420"/>
    </cofactor>
    <text evidence="16">Binds 2 magnesium ions per subunit.</text>
</comment>
<comment type="function">
    <text evidence="14 16">Poorly processive, error-prone DNA polymerase involved in untargeted mutagenesis. Copies undamaged DNA at stalled replication forks, which arise in vivo from mismatched or misaligned primer ends. These misaligned primers can be extended by PolIV. Exhibits no 3'-5' exonuclease (proofreading) activity. May be involved in translesional synthesis, in conjunction with the beta clamp from PolIII.</text>
</comment>
<dbReference type="GO" id="GO:0003887">
    <property type="term" value="F:DNA-directed DNA polymerase activity"/>
    <property type="evidence" value="ECO:0007669"/>
    <property type="project" value="UniProtKB-EC"/>
</dbReference>
<evidence type="ECO:0000313" key="19">
    <source>
        <dbReference type="Proteomes" id="UP000832041"/>
    </source>
</evidence>
<dbReference type="InterPro" id="IPR053848">
    <property type="entry name" value="IMS_HHH_1"/>
</dbReference>
<evidence type="ECO:0000256" key="5">
    <source>
        <dbReference type="ARBA" id="ARBA00022679"/>
    </source>
</evidence>
<comment type="catalytic activity">
    <reaction evidence="15 16">
        <text>DNA(n) + a 2'-deoxyribonucleoside 5'-triphosphate = DNA(n+1) + diphosphate</text>
        <dbReference type="Rhea" id="RHEA:22508"/>
        <dbReference type="Rhea" id="RHEA-COMP:17339"/>
        <dbReference type="Rhea" id="RHEA-COMP:17340"/>
        <dbReference type="ChEBI" id="CHEBI:33019"/>
        <dbReference type="ChEBI" id="CHEBI:61560"/>
        <dbReference type="ChEBI" id="CHEBI:173112"/>
        <dbReference type="EC" id="2.7.7.7"/>
    </reaction>
</comment>
<feature type="domain" description="UmuC" evidence="17">
    <location>
        <begin position="36"/>
        <end position="217"/>
    </location>
</feature>
<evidence type="ECO:0000256" key="15">
    <source>
        <dbReference type="ARBA" id="ARBA00049244"/>
    </source>
</evidence>
<dbReference type="InterPro" id="IPR017961">
    <property type="entry name" value="DNA_pol_Y-fam_little_finger"/>
</dbReference>
<keyword evidence="9 16" id="KW-0227">DNA damage</keyword>
<dbReference type="InterPro" id="IPR043502">
    <property type="entry name" value="DNA/RNA_pol_sf"/>
</dbReference>
<keyword evidence="11 16" id="KW-0239">DNA-directed DNA polymerase</keyword>
<dbReference type="SUPFAM" id="SSF100879">
    <property type="entry name" value="Lesion bypass DNA polymerase (Y-family), little finger domain"/>
    <property type="match status" value="1"/>
</dbReference>
<dbReference type="Gene3D" id="3.30.1490.100">
    <property type="entry name" value="DNA polymerase, Y-family, little finger domain"/>
    <property type="match status" value="1"/>
</dbReference>
<dbReference type="Gene3D" id="3.30.70.270">
    <property type="match status" value="1"/>
</dbReference>
<dbReference type="PROSITE" id="PS50173">
    <property type="entry name" value="UMUC"/>
    <property type="match status" value="1"/>
</dbReference>
<dbReference type="Pfam" id="PF00817">
    <property type="entry name" value="IMS"/>
    <property type="match status" value="1"/>
</dbReference>
<keyword evidence="19" id="KW-1185">Reference proteome</keyword>
<feature type="active site" evidence="16">
    <location>
        <position position="135"/>
    </location>
</feature>
<evidence type="ECO:0000256" key="13">
    <source>
        <dbReference type="ARBA" id="ARBA00023204"/>
    </source>
</evidence>
<keyword evidence="10 16" id="KW-0460">Magnesium</keyword>
<evidence type="ECO:0000313" key="18">
    <source>
        <dbReference type="EMBL" id="UPT19935.1"/>
    </source>
</evidence>
<dbReference type="InterPro" id="IPR036775">
    <property type="entry name" value="DNA_pol_Y-fam_lit_finger_sf"/>
</dbReference>
<dbReference type="Gene3D" id="3.40.1170.60">
    <property type="match status" value="1"/>
</dbReference>
<keyword evidence="13 16" id="KW-0234">DNA repair</keyword>
<comment type="similarity">
    <text evidence="2 16">Belongs to the DNA polymerase type-Y family.</text>
</comment>
<sequence>MSRRQLERGEPVRGVLTGRGIVPLDGRPVDDADCTVLHIDMDAFFSSVEELRHPEVRGRPVIVGGTGPRGVVAAANYPARRHGVHSAMPMSRALRLCPQAVVFPPDGATYRRVSARVMDLLRSITPQVEQLSVDEAFLDVAGADRRLGGGPTHIAQLIRARVRAEQGLTCSVGVAATKFVAKLASTRCKPDGLLLVPTEHVTDFLHPLPVGALWGVGERTEQALRRMGLRTVGDVARTPPDTLRHELGRALGSQLAELAWGRDPRPVTAETVDKSISTEETFDTDVHDPEQIRRELLRLAERVARRLRAAGQAGRTVGVKLRRADFSTVTRSRTLSEPTDVARRIAAVARELYAASGLLGTPLRLVGVRVEGLVPADRVHHQLALDEDGPSWRTVEKLQDEVVRRFGDGALRPASLAFCDEDDV</sequence>
<evidence type="ECO:0000256" key="10">
    <source>
        <dbReference type="ARBA" id="ARBA00022842"/>
    </source>
</evidence>
<feature type="binding site" evidence="16">
    <location>
        <position position="134"/>
    </location>
    <ligand>
        <name>Mg(2+)</name>
        <dbReference type="ChEBI" id="CHEBI:18420"/>
    </ligand>
</feature>
<keyword evidence="4 16" id="KW-0963">Cytoplasm</keyword>
<dbReference type="NCBIfam" id="NF002677">
    <property type="entry name" value="PRK02406.1"/>
    <property type="match status" value="1"/>
</dbReference>
<dbReference type="HAMAP" id="MF_01113">
    <property type="entry name" value="DNApol_IV"/>
    <property type="match status" value="1"/>
</dbReference>
<evidence type="ECO:0000256" key="2">
    <source>
        <dbReference type="ARBA" id="ARBA00010945"/>
    </source>
</evidence>
<evidence type="ECO:0000256" key="1">
    <source>
        <dbReference type="ARBA" id="ARBA00004496"/>
    </source>
</evidence>
<comment type="subunit">
    <text evidence="16">Monomer.</text>
</comment>
<dbReference type="NCBIfam" id="NF002751">
    <property type="entry name" value="PRK02794.1"/>
    <property type="match status" value="1"/>
</dbReference>
<evidence type="ECO:0000256" key="12">
    <source>
        <dbReference type="ARBA" id="ARBA00023125"/>
    </source>
</evidence>
<dbReference type="InterPro" id="IPR001126">
    <property type="entry name" value="UmuC"/>
</dbReference>
<evidence type="ECO:0000256" key="6">
    <source>
        <dbReference type="ARBA" id="ARBA00022695"/>
    </source>
</evidence>
<dbReference type="NCBIfam" id="NF002882">
    <property type="entry name" value="PRK03348.1"/>
    <property type="match status" value="1"/>
</dbReference>
<keyword evidence="7 16" id="KW-0235">DNA replication</keyword>
<dbReference type="Pfam" id="PF21999">
    <property type="entry name" value="IMS_HHH_1"/>
    <property type="match status" value="1"/>
</dbReference>
<dbReference type="RefSeq" id="WP_248592172.1">
    <property type="nucleotide sequence ID" value="NZ_BAABEB010000010.1"/>
</dbReference>
<dbReference type="Gene3D" id="1.10.150.20">
    <property type="entry name" value="5' to 3' exonuclease, C-terminal subdomain"/>
    <property type="match status" value="1"/>
</dbReference>
<dbReference type="PANTHER" id="PTHR11076:SF33">
    <property type="entry name" value="DNA POLYMERASE KAPPA"/>
    <property type="match status" value="1"/>
</dbReference>
<evidence type="ECO:0000256" key="7">
    <source>
        <dbReference type="ARBA" id="ARBA00022705"/>
    </source>
</evidence>
<name>A0ABY4KWX6_THEAE</name>
<accession>A0ABY4KWX6</accession>
<comment type="subcellular location">
    <subcellularLocation>
        <location evidence="1 16">Cytoplasm</location>
    </subcellularLocation>
</comment>
<dbReference type="CDD" id="cd03586">
    <property type="entry name" value="PolY_Pol_IV_kappa"/>
    <property type="match status" value="1"/>
</dbReference>
<proteinExistence type="inferred from homology"/>
<evidence type="ECO:0000256" key="8">
    <source>
        <dbReference type="ARBA" id="ARBA00022723"/>
    </source>
</evidence>